<feature type="compositionally biased region" description="Basic residues" evidence="1">
    <location>
        <begin position="202"/>
        <end position="222"/>
    </location>
</feature>
<dbReference type="EMBL" id="AZNF01000009">
    <property type="protein sequence ID" value="KID63766.1"/>
    <property type="molecule type" value="Genomic_DNA"/>
</dbReference>
<feature type="compositionally biased region" description="Basic residues" evidence="1">
    <location>
        <begin position="249"/>
        <end position="260"/>
    </location>
</feature>
<dbReference type="AlphaFoldDB" id="A0A0B4FD07"/>
<proteinExistence type="predicted"/>
<evidence type="ECO:0000256" key="1">
    <source>
        <dbReference type="SAM" id="MobiDB-lite"/>
    </source>
</evidence>
<sequence>MFELPEAKRVRREDLNNDRDSSWSGSGDEGIDLDLQARLNAQIAKSLGIDVHEPAPTASTSHARPHLALQNPTEATKEGDGKQKVQENSDEDLGEFDFRLFGTAGAPAKVVLEDDTGPLGEGALVHRRPPSYYLVRNVSDGKRREYLAAAVTGEEVVERSHWPAWGMELPWKVTRVTVVRRAKAEDNEKMEGVVTGQENAKTRKRPGKKRRIATRTKIKAKREKTDIAAKKALDKEEYLKEKKKRLNRLKKIRKRAKKKAGKADGEEDGQDDASSGSGGE</sequence>
<evidence type="ECO:0000313" key="3">
    <source>
        <dbReference type="Proteomes" id="UP000031186"/>
    </source>
</evidence>
<dbReference type="Pfam" id="PF09428">
    <property type="entry name" value="DUF2011"/>
    <property type="match status" value="1"/>
</dbReference>
<evidence type="ECO:0008006" key="4">
    <source>
        <dbReference type="Google" id="ProtNLM"/>
    </source>
</evidence>
<reference evidence="2 3" key="1">
    <citation type="journal article" date="2014" name="Proc. Natl. Acad. Sci. U.S.A.">
        <title>Trajectory and genomic determinants of fungal-pathogen speciation and host adaptation.</title>
        <authorList>
            <person name="Hu X."/>
            <person name="Xiao G."/>
            <person name="Zheng P."/>
            <person name="Shang Y."/>
            <person name="Su Y."/>
            <person name="Zhang X."/>
            <person name="Liu X."/>
            <person name="Zhan S."/>
            <person name="St Leger R.J."/>
            <person name="Wang C."/>
        </authorList>
    </citation>
    <scope>NUCLEOTIDE SEQUENCE [LARGE SCALE GENOMIC DNA]</scope>
    <source>
        <strain evidence="2 3">ARSEF 549</strain>
    </source>
</reference>
<name>A0A0B4FD07_METAF</name>
<feature type="non-terminal residue" evidence="2">
    <location>
        <position position="1"/>
    </location>
</feature>
<comment type="caution">
    <text evidence="2">The sequence shown here is derived from an EMBL/GenBank/DDBJ whole genome shotgun (WGS) entry which is preliminary data.</text>
</comment>
<evidence type="ECO:0000313" key="2">
    <source>
        <dbReference type="EMBL" id="KID63766.1"/>
    </source>
</evidence>
<feature type="region of interest" description="Disordered" evidence="1">
    <location>
        <begin position="190"/>
        <end position="224"/>
    </location>
</feature>
<dbReference type="VEuPathDB" id="FungiDB:MAN_06937"/>
<gene>
    <name evidence="2" type="ORF">MAN_06937</name>
</gene>
<dbReference type="HOGENOM" id="CLU_051875_1_0_1"/>
<feature type="region of interest" description="Disordered" evidence="1">
    <location>
        <begin position="1"/>
        <end position="30"/>
    </location>
</feature>
<keyword evidence="3" id="KW-1185">Reference proteome</keyword>
<dbReference type="InterPro" id="IPR018555">
    <property type="entry name" value="C630.06c-like"/>
</dbReference>
<feature type="compositionally biased region" description="Basic and acidic residues" evidence="1">
    <location>
        <begin position="75"/>
        <end position="87"/>
    </location>
</feature>
<dbReference type="OrthoDB" id="5425061at2759"/>
<feature type="region of interest" description="Disordered" evidence="1">
    <location>
        <begin position="50"/>
        <end position="88"/>
    </location>
</feature>
<dbReference type="Proteomes" id="UP000031186">
    <property type="component" value="Unassembled WGS sequence"/>
</dbReference>
<feature type="compositionally biased region" description="Basic and acidic residues" evidence="1">
    <location>
        <begin position="1"/>
        <end position="21"/>
    </location>
</feature>
<feature type="region of interest" description="Disordered" evidence="1">
    <location>
        <begin position="249"/>
        <end position="280"/>
    </location>
</feature>
<organism evidence="2 3">
    <name type="scientific">Metarhizium anisopliae (strain ARSEF 549)</name>
    <dbReference type="NCBI Taxonomy" id="3151832"/>
    <lineage>
        <taxon>Eukaryota</taxon>
        <taxon>Fungi</taxon>
        <taxon>Dikarya</taxon>
        <taxon>Ascomycota</taxon>
        <taxon>Pezizomycotina</taxon>
        <taxon>Sordariomycetes</taxon>
        <taxon>Hypocreomycetidae</taxon>
        <taxon>Hypocreales</taxon>
        <taxon>Clavicipitaceae</taxon>
        <taxon>Metarhizium</taxon>
    </lineage>
</organism>
<accession>A0A0B4FD07</accession>
<protein>
    <recommendedName>
        <fullName evidence="4">DUF2011 domain protein</fullName>
    </recommendedName>
</protein>